<accession>C1DRN3</accession>
<dbReference type="HOGENOM" id="CLU_3408532_0_0_6"/>
<sequence length="29" mass="3386">MKERQESRRTPSARLPRKSVAILFAGMRL</sequence>
<proteinExistence type="predicted"/>
<dbReference type="STRING" id="322710.Avin_15560"/>
<dbReference type="AlphaFoldDB" id="C1DRN3"/>
<dbReference type="Proteomes" id="UP000002424">
    <property type="component" value="Chromosome"/>
</dbReference>
<name>C1DRN3_AZOVD</name>
<evidence type="ECO:0000313" key="2">
    <source>
        <dbReference type="Proteomes" id="UP000002424"/>
    </source>
</evidence>
<dbReference type="EMBL" id="CP001157">
    <property type="protein sequence ID" value="ACO77771.1"/>
    <property type="molecule type" value="Genomic_DNA"/>
</dbReference>
<protein>
    <submittedName>
        <fullName evidence="1">Uncharacterized protein</fullName>
    </submittedName>
</protein>
<keyword evidence="2" id="KW-1185">Reference proteome</keyword>
<gene>
    <name evidence="1" type="ordered locus">Avin_15560</name>
</gene>
<organism evidence="1 2">
    <name type="scientific">Azotobacter vinelandii (strain DJ / ATCC BAA-1303)</name>
    <dbReference type="NCBI Taxonomy" id="322710"/>
    <lineage>
        <taxon>Bacteria</taxon>
        <taxon>Pseudomonadati</taxon>
        <taxon>Pseudomonadota</taxon>
        <taxon>Gammaproteobacteria</taxon>
        <taxon>Pseudomonadales</taxon>
        <taxon>Pseudomonadaceae</taxon>
        <taxon>Azotobacter</taxon>
    </lineage>
</organism>
<dbReference type="EnsemblBacteria" id="ACO77771">
    <property type="protein sequence ID" value="ACO77771"/>
    <property type="gene ID" value="Avin_15560"/>
</dbReference>
<dbReference type="KEGG" id="avn:Avin_15560"/>
<reference evidence="1 2" key="1">
    <citation type="journal article" date="2009" name="J. Bacteriol.">
        <title>Genome sequence of Azotobacter vinelandii, an obligate aerobe specialized to support diverse anaerobic metabolic processes.</title>
        <authorList>
            <person name="Setubal J.C."/>
            <person name="dos Santos P."/>
            <person name="Goldman B.S."/>
            <person name="Ertesvag H."/>
            <person name="Espin G."/>
            <person name="Rubio L.M."/>
            <person name="Valla S."/>
            <person name="Almeida N.F."/>
            <person name="Balasubramanian D."/>
            <person name="Cromes L."/>
            <person name="Curatti L."/>
            <person name="Du Z."/>
            <person name="Godsy E."/>
            <person name="Goodner B."/>
            <person name="Hellner-Burris K."/>
            <person name="Hernandez J.A."/>
            <person name="Houmiel K."/>
            <person name="Imperial J."/>
            <person name="Kennedy C."/>
            <person name="Larson T.J."/>
            <person name="Latreille P."/>
            <person name="Ligon L.S."/>
            <person name="Lu J."/>
            <person name="Maerk M."/>
            <person name="Miller N.M."/>
            <person name="Norton S."/>
            <person name="O'Carroll I.P."/>
            <person name="Paulsen I."/>
            <person name="Raulfs E.C."/>
            <person name="Roemer R."/>
            <person name="Rosser J."/>
            <person name="Segura D."/>
            <person name="Slater S."/>
            <person name="Stricklin S.L."/>
            <person name="Studholme D.J."/>
            <person name="Sun J."/>
            <person name="Viana C.J."/>
            <person name="Wallin E."/>
            <person name="Wang B."/>
            <person name="Wheeler C."/>
            <person name="Zhu H."/>
            <person name="Dean D.R."/>
            <person name="Dixon R."/>
            <person name="Wood D."/>
        </authorList>
    </citation>
    <scope>NUCLEOTIDE SEQUENCE [LARGE SCALE GENOMIC DNA]</scope>
    <source>
        <strain evidence="2">DJ / ATCC BAA-1303</strain>
    </source>
</reference>
<evidence type="ECO:0000313" key="1">
    <source>
        <dbReference type="EMBL" id="ACO77771.1"/>
    </source>
</evidence>